<evidence type="ECO:0000256" key="1">
    <source>
        <dbReference type="SAM" id="Phobius"/>
    </source>
</evidence>
<reference evidence="2 3" key="1">
    <citation type="submission" date="2019-11" db="EMBL/GenBank/DDBJ databases">
        <title>FDA dAtabase for Regulatory Grade micrObial Sequences (FDA-ARGOS): Supporting development and validation of Infectious Disease Dx tests.</title>
        <authorList>
            <person name="Kerrigan L."/>
            <person name="Long C."/>
            <person name="Tallon L."/>
            <person name="Sadzewicz L."/>
            <person name="Vavikolanu K."/>
            <person name="Mehta A."/>
            <person name="Aluvathingal J."/>
            <person name="Nadendla S."/>
            <person name="Yan Y."/>
            <person name="Sichtig H."/>
        </authorList>
    </citation>
    <scope>NUCLEOTIDE SEQUENCE [LARGE SCALE GENOMIC DNA]</scope>
    <source>
        <strain evidence="2 3">FDAARGOS_674</strain>
    </source>
</reference>
<keyword evidence="1" id="KW-0812">Transmembrane</keyword>
<evidence type="ECO:0000313" key="2">
    <source>
        <dbReference type="EMBL" id="QGS33796.1"/>
    </source>
</evidence>
<gene>
    <name evidence="2" type="ORF">FOB82_01380</name>
</gene>
<protein>
    <submittedName>
        <fullName evidence="2">DUF4282 domain-containing protein</fullName>
    </submittedName>
</protein>
<keyword evidence="1" id="KW-0472">Membrane</keyword>
<name>A0A6B8TLJ7_9CORY</name>
<dbReference type="KEGG" id="cxe:FOB82_01380"/>
<dbReference type="AlphaFoldDB" id="A0A6B8TLJ7"/>
<accession>A0A6B8TLJ7</accession>
<sequence>MTDTNNPGNDSGINPGNGYGNGYGNYSGGPGWGDPSGDYGNSGQHDVQAGYPGYSGYPTNGAIGAPAPVGDGRDVGFFSALFDFSFRKYATPSIVKIVYILVTAVMVLGALVWTITGAAGVFDVDPGLGILFLLLGVPFILIALILQLALFRVLLEASLALIRSAQSLQNLEQRR</sequence>
<evidence type="ECO:0000313" key="3">
    <source>
        <dbReference type="Proteomes" id="UP000426857"/>
    </source>
</evidence>
<dbReference type="Pfam" id="PF14110">
    <property type="entry name" value="DUF4282"/>
    <property type="match status" value="1"/>
</dbReference>
<dbReference type="Proteomes" id="UP000426857">
    <property type="component" value="Chromosome"/>
</dbReference>
<dbReference type="InterPro" id="IPR025557">
    <property type="entry name" value="DUF4282"/>
</dbReference>
<organism evidence="2 3">
    <name type="scientific">Corynebacterium xerosis</name>
    <dbReference type="NCBI Taxonomy" id="1725"/>
    <lineage>
        <taxon>Bacteria</taxon>
        <taxon>Bacillati</taxon>
        <taxon>Actinomycetota</taxon>
        <taxon>Actinomycetes</taxon>
        <taxon>Mycobacteriales</taxon>
        <taxon>Corynebacteriaceae</taxon>
        <taxon>Corynebacterium</taxon>
    </lineage>
</organism>
<proteinExistence type="predicted"/>
<keyword evidence="1" id="KW-1133">Transmembrane helix</keyword>
<feature type="transmembrane region" description="Helical" evidence="1">
    <location>
        <begin position="128"/>
        <end position="155"/>
    </location>
</feature>
<feature type="transmembrane region" description="Helical" evidence="1">
    <location>
        <begin position="97"/>
        <end position="122"/>
    </location>
</feature>
<dbReference type="EMBL" id="CP046322">
    <property type="protein sequence ID" value="QGS33796.1"/>
    <property type="molecule type" value="Genomic_DNA"/>
</dbReference>
<dbReference type="RefSeq" id="WP_155867412.1">
    <property type="nucleotide sequence ID" value="NZ_CP046322.1"/>
</dbReference>